<dbReference type="SUPFAM" id="SSF51735">
    <property type="entry name" value="NAD(P)-binding Rossmann-fold domains"/>
    <property type="match status" value="1"/>
</dbReference>
<protein>
    <submittedName>
        <fullName evidence="3">SDR family oxidoreductase</fullName>
    </submittedName>
</protein>
<evidence type="ECO:0000313" key="4">
    <source>
        <dbReference type="Proteomes" id="UP000280819"/>
    </source>
</evidence>
<dbReference type="PANTHER" id="PTHR24321:SF8">
    <property type="entry name" value="ESTRADIOL 17-BETA-DEHYDROGENASE 8-RELATED"/>
    <property type="match status" value="1"/>
</dbReference>
<dbReference type="EMBL" id="RQZG01000009">
    <property type="protein sequence ID" value="RRD04694.1"/>
    <property type="molecule type" value="Genomic_DNA"/>
</dbReference>
<dbReference type="CDD" id="cd05233">
    <property type="entry name" value="SDR_c"/>
    <property type="match status" value="1"/>
</dbReference>
<dbReference type="OrthoDB" id="286404at2"/>
<dbReference type="PANTHER" id="PTHR24321">
    <property type="entry name" value="DEHYDROGENASES, SHORT CHAIN"/>
    <property type="match status" value="1"/>
</dbReference>
<reference evidence="3 4" key="1">
    <citation type="submission" date="2018-11" db="EMBL/GenBank/DDBJ databases">
        <title>Genomes From Bacteria Associated with the Canine Oral Cavity: a Test Case for Automated Genome-Based Taxonomic Assignment.</title>
        <authorList>
            <person name="Coil D.A."/>
            <person name="Jospin G."/>
            <person name="Darling A.E."/>
            <person name="Wallis C."/>
            <person name="Davis I.J."/>
            <person name="Harris S."/>
            <person name="Eisen J.A."/>
            <person name="Holcombe L.J."/>
            <person name="O'Flynn C."/>
        </authorList>
    </citation>
    <scope>NUCLEOTIDE SEQUENCE [LARGE SCALE GENOMIC DNA]</scope>
    <source>
        <strain evidence="3 4">OH887_COT-365</strain>
    </source>
</reference>
<dbReference type="Gene3D" id="3.40.50.720">
    <property type="entry name" value="NAD(P)-binding Rossmann-like Domain"/>
    <property type="match status" value="1"/>
</dbReference>
<sequence>MRVVLAGAASAVGQAVTALLVARGARVAGIDLHPGQGQVERAVVADLRDAVTAGRAVDEAVAALGGVDAAVLGLAVQRGGRLDETTQETWEQVMGGTLDATAHTLRRLVAVMGSGSSVVAISSVNASLAHPGNAAYAAAKGAVNALLRQAAVEYAPRGIRLNVVAPGLIDDRSASPLTAGYPMGRVVTTREVAEVVAFLASPASSGVTGAVIPVDAGLSATSPVAFARESMYRAWQAGASGMSLGRSDQAD</sequence>
<dbReference type="RefSeq" id="WP_124844846.1">
    <property type="nucleotide sequence ID" value="NZ_RQZG01000009.1"/>
</dbReference>
<organism evidence="3 4">
    <name type="scientific">Arachnia propionica</name>
    <dbReference type="NCBI Taxonomy" id="1750"/>
    <lineage>
        <taxon>Bacteria</taxon>
        <taxon>Bacillati</taxon>
        <taxon>Actinomycetota</taxon>
        <taxon>Actinomycetes</taxon>
        <taxon>Propionibacteriales</taxon>
        <taxon>Propionibacteriaceae</taxon>
        <taxon>Arachnia</taxon>
    </lineage>
</organism>
<dbReference type="PROSITE" id="PS00061">
    <property type="entry name" value="ADH_SHORT"/>
    <property type="match status" value="1"/>
</dbReference>
<dbReference type="InterPro" id="IPR020904">
    <property type="entry name" value="Sc_DH/Rdtase_CS"/>
</dbReference>
<evidence type="ECO:0000256" key="2">
    <source>
        <dbReference type="ARBA" id="ARBA00023002"/>
    </source>
</evidence>
<gene>
    <name evidence="3" type="ORF">EII34_09115</name>
</gene>
<dbReference type="GO" id="GO:0016491">
    <property type="term" value="F:oxidoreductase activity"/>
    <property type="evidence" value="ECO:0007669"/>
    <property type="project" value="UniProtKB-KW"/>
</dbReference>
<dbReference type="Proteomes" id="UP000280819">
    <property type="component" value="Unassembled WGS sequence"/>
</dbReference>
<dbReference type="InterPro" id="IPR002347">
    <property type="entry name" value="SDR_fam"/>
</dbReference>
<dbReference type="InterPro" id="IPR036291">
    <property type="entry name" value="NAD(P)-bd_dom_sf"/>
</dbReference>
<dbReference type="Pfam" id="PF13561">
    <property type="entry name" value="adh_short_C2"/>
    <property type="match status" value="1"/>
</dbReference>
<keyword evidence="2" id="KW-0560">Oxidoreductase</keyword>
<comment type="similarity">
    <text evidence="1">Belongs to the short-chain dehydrogenases/reductases (SDR) family.</text>
</comment>
<name>A0A3P1T5T7_9ACTN</name>
<comment type="caution">
    <text evidence="3">The sequence shown here is derived from an EMBL/GenBank/DDBJ whole genome shotgun (WGS) entry which is preliminary data.</text>
</comment>
<evidence type="ECO:0000313" key="3">
    <source>
        <dbReference type="EMBL" id="RRD04694.1"/>
    </source>
</evidence>
<dbReference type="PRINTS" id="PR00081">
    <property type="entry name" value="GDHRDH"/>
</dbReference>
<proteinExistence type="inferred from homology"/>
<dbReference type="AlphaFoldDB" id="A0A3P1T5T7"/>
<accession>A0A3P1T5T7</accession>
<evidence type="ECO:0000256" key="1">
    <source>
        <dbReference type="ARBA" id="ARBA00006484"/>
    </source>
</evidence>